<proteinExistence type="inferred from homology"/>
<keyword evidence="2" id="KW-1133">Transmembrane helix</keyword>
<accession>A0AAD9UT97</accession>
<keyword evidence="2" id="KW-0472">Membrane</keyword>
<dbReference type="InterPro" id="IPR026624">
    <property type="entry name" value="CECR6"/>
</dbReference>
<keyword evidence="4" id="KW-1185">Reference proteome</keyword>
<comment type="similarity">
    <text evidence="1">Belongs to the TMEM121 family.</text>
</comment>
<evidence type="ECO:0000313" key="4">
    <source>
        <dbReference type="Proteomes" id="UP001249851"/>
    </source>
</evidence>
<reference evidence="3" key="2">
    <citation type="journal article" date="2023" name="Science">
        <title>Genomic signatures of disease resistance in endangered staghorn corals.</title>
        <authorList>
            <person name="Vollmer S.V."/>
            <person name="Selwyn J.D."/>
            <person name="Despard B.A."/>
            <person name="Roesel C.L."/>
        </authorList>
    </citation>
    <scope>NUCLEOTIDE SEQUENCE</scope>
    <source>
        <strain evidence="3">K2</strain>
    </source>
</reference>
<reference evidence="3" key="1">
    <citation type="journal article" date="2023" name="G3 (Bethesda)">
        <title>Whole genome assembly and annotation of the endangered Caribbean coral Acropora cervicornis.</title>
        <authorList>
            <person name="Selwyn J.D."/>
            <person name="Vollmer S.V."/>
        </authorList>
    </citation>
    <scope>NUCLEOTIDE SEQUENCE</scope>
    <source>
        <strain evidence="3">K2</strain>
    </source>
</reference>
<feature type="transmembrane region" description="Helical" evidence="2">
    <location>
        <begin position="94"/>
        <end position="117"/>
    </location>
</feature>
<feature type="transmembrane region" description="Helical" evidence="2">
    <location>
        <begin position="204"/>
        <end position="225"/>
    </location>
</feature>
<dbReference type="Pfam" id="PF14997">
    <property type="entry name" value="CECR6_TMEM121"/>
    <property type="match status" value="1"/>
</dbReference>
<evidence type="ECO:0000256" key="1">
    <source>
        <dbReference type="ARBA" id="ARBA00007711"/>
    </source>
</evidence>
<dbReference type="InterPro" id="IPR032776">
    <property type="entry name" value="CECR6/TMEM121"/>
</dbReference>
<dbReference type="PANTHER" id="PTHR47399:SF1">
    <property type="entry name" value="TRANSMEMBRANE PROTEIN 121B"/>
    <property type="match status" value="1"/>
</dbReference>
<dbReference type="PANTHER" id="PTHR47399">
    <property type="entry name" value="TRANSMEMBRANE PROTEIN 121B"/>
    <property type="match status" value="1"/>
</dbReference>
<evidence type="ECO:0000313" key="3">
    <source>
        <dbReference type="EMBL" id="KAK2548825.1"/>
    </source>
</evidence>
<dbReference type="Proteomes" id="UP001249851">
    <property type="component" value="Unassembled WGS sequence"/>
</dbReference>
<feature type="transmembrane region" description="Helical" evidence="2">
    <location>
        <begin position="38"/>
        <end position="59"/>
    </location>
</feature>
<dbReference type="AlphaFoldDB" id="A0AAD9UT97"/>
<dbReference type="EMBL" id="JARQWQ010000137">
    <property type="protein sequence ID" value="KAK2548825.1"/>
    <property type="molecule type" value="Genomic_DNA"/>
</dbReference>
<feature type="transmembrane region" description="Helical" evidence="2">
    <location>
        <begin position="237"/>
        <end position="260"/>
    </location>
</feature>
<organism evidence="3 4">
    <name type="scientific">Acropora cervicornis</name>
    <name type="common">Staghorn coral</name>
    <dbReference type="NCBI Taxonomy" id="6130"/>
    <lineage>
        <taxon>Eukaryota</taxon>
        <taxon>Metazoa</taxon>
        <taxon>Cnidaria</taxon>
        <taxon>Anthozoa</taxon>
        <taxon>Hexacorallia</taxon>
        <taxon>Scleractinia</taxon>
        <taxon>Astrocoeniina</taxon>
        <taxon>Acroporidae</taxon>
        <taxon>Acropora</taxon>
    </lineage>
</organism>
<gene>
    <name evidence="3" type="ORF">P5673_030867</name>
</gene>
<protein>
    <submittedName>
        <fullName evidence="3">Transmembrane protein 121B</fullName>
    </submittedName>
</protein>
<comment type="caution">
    <text evidence="3">The sequence shown here is derived from an EMBL/GenBank/DDBJ whole genome shotgun (WGS) entry which is preliminary data.</text>
</comment>
<keyword evidence="2 3" id="KW-0812">Transmembrane</keyword>
<evidence type="ECO:0000256" key="2">
    <source>
        <dbReference type="SAM" id="Phobius"/>
    </source>
</evidence>
<name>A0AAD9UT97_ACRCE</name>
<feature type="transmembrane region" description="Helical" evidence="2">
    <location>
        <begin position="12"/>
        <end position="32"/>
    </location>
</feature>
<sequence>MACSINLEVIGKLLCLILLVLQGAILDIYLIEHHDYKSLGFIATDIVVVVIWISVMFMAKRKFLSKLKRMRRKTEKEKTDGRPKRPASDYADEIPYLFIAWLAYVSITLVPEVAVIFKRFADELGDAKVWGQNILKIALCITPMLFLLMVNSHHDARPNSERRVCLDKISAGVTLDLLDSIDILEVLFLDDVELSLPVSLENAIIAFACINFFLPTLALLQLSTIAKGQANSTKAKVLYSVSYICLVNVPLGVIRVLLWVNYSQDVSVFIGKNLIASAIYMFDIYESCRPQQPEQGPTGENHFALEKIDGHQTQCASALPENNASEMLVSTVA</sequence>